<keyword evidence="6" id="KW-0472">Membrane</keyword>
<evidence type="ECO:0000313" key="8">
    <source>
        <dbReference type="EMBL" id="KAJ6371784.1"/>
    </source>
</evidence>
<proteinExistence type="inferred from homology"/>
<evidence type="ECO:0000256" key="2">
    <source>
        <dbReference type="ARBA" id="ARBA00023015"/>
    </source>
</evidence>
<dbReference type="EMBL" id="JAPFFI010000013">
    <property type="protein sequence ID" value="KAJ6371784.1"/>
    <property type="molecule type" value="Genomic_DNA"/>
</dbReference>
<keyword evidence="9" id="KW-1185">Reference proteome</keyword>
<dbReference type="Proteomes" id="UP001141253">
    <property type="component" value="Chromosome 17"/>
</dbReference>
<reference evidence="8" key="2">
    <citation type="journal article" date="2023" name="Int. J. Mol. Sci.">
        <title>De Novo Assembly and Annotation of 11 Diverse Shrub Willow (Salix) Genomes Reveals Novel Gene Organization in Sex-Linked Regions.</title>
        <authorList>
            <person name="Hyden B."/>
            <person name="Feng K."/>
            <person name="Yates T.B."/>
            <person name="Jawdy S."/>
            <person name="Cereghino C."/>
            <person name="Smart L.B."/>
            <person name="Muchero W."/>
        </authorList>
    </citation>
    <scope>NUCLEOTIDE SEQUENCE</scope>
    <source>
        <tissue evidence="8">Shoot tip</tissue>
    </source>
</reference>
<gene>
    <name evidence="8" type="ORF">OIU77_002159</name>
</gene>
<evidence type="ECO:0000256" key="3">
    <source>
        <dbReference type="ARBA" id="ARBA00023163"/>
    </source>
</evidence>
<dbReference type="InterPro" id="IPR055081">
    <property type="entry name" value="NLP1-9_GAF"/>
</dbReference>
<organism evidence="8 9">
    <name type="scientific">Salix suchowensis</name>
    <dbReference type="NCBI Taxonomy" id="1278906"/>
    <lineage>
        <taxon>Eukaryota</taxon>
        <taxon>Viridiplantae</taxon>
        <taxon>Streptophyta</taxon>
        <taxon>Embryophyta</taxon>
        <taxon>Tracheophyta</taxon>
        <taxon>Spermatophyta</taxon>
        <taxon>Magnoliopsida</taxon>
        <taxon>eudicotyledons</taxon>
        <taxon>Gunneridae</taxon>
        <taxon>Pentapetalae</taxon>
        <taxon>rosids</taxon>
        <taxon>fabids</taxon>
        <taxon>Malpighiales</taxon>
        <taxon>Salicaceae</taxon>
        <taxon>Saliceae</taxon>
        <taxon>Salix</taxon>
    </lineage>
</organism>
<keyword evidence="3" id="KW-0804">Transcription</keyword>
<dbReference type="Pfam" id="PF03514">
    <property type="entry name" value="GRAS"/>
    <property type="match status" value="1"/>
</dbReference>
<feature type="region of interest" description="SAW" evidence="5">
    <location>
        <begin position="61"/>
        <end position="142"/>
    </location>
</feature>
<sequence>MIVVEQEASLNGQDFLECFSSSIRYYSIVFDSLDKDNFNHGNHCKVLWEMYFRRQISNLVAQQNTDQIVGLQTFAEWRERLFHSGFHHVRLQTQFKGTLLGILPEYHIEEKNRHPVLYRHDDPLLFTSAWKPDPTKPNSESWGSWNQESSLRNEATIPGGSSGPPILAGTVSSSFLDDQPDYPHIIIEGNVWSPECSSINQIAASAEIFDMMEYICHVHYLPLALTWMSDSRFLHLEKSACYLNDFTMVEFMEACGEHHLEEGKGVAGKALQLNSMYFVSDISKLDVNDYPFIFDSWEFGLHGVVAIKLASMHISSINYVLEFFLPLEMKEISAQRLLVNEIVSILQKNSRNSWRVCNDELSRADICSEVEIMAEEVRTITITPAAIPTSQPQELSESGSLNSSQIRYQCNVFNPPGDEVRVPETHDQEVEQQNSIFRPAVDHFNTSEVEIMAEEVGTNTITQAAIPASQPPELPEIGCLSSFSWLNFNPPGDEVRVPETHDQEVEQQNSIFRPAADLFPEYEVDGVDSYHFNAGTSSKRRRTSEVWQYFDELWIIYVAVSVVIAQGSFFFAITFDPIMEPCKWPQFGKLFPRSTLQVINNTN</sequence>
<feature type="domain" description="NLP1-9 GAF" evidence="7">
    <location>
        <begin position="196"/>
        <end position="352"/>
    </location>
</feature>
<evidence type="ECO:0000259" key="7">
    <source>
        <dbReference type="Pfam" id="PF22922"/>
    </source>
</evidence>
<dbReference type="PANTHER" id="PTHR32002">
    <property type="entry name" value="PROTEIN NLP8"/>
    <property type="match status" value="1"/>
</dbReference>
<dbReference type="InterPro" id="IPR005202">
    <property type="entry name" value="TF_GRAS"/>
</dbReference>
<comment type="caution">
    <text evidence="5">Lacks conserved residue(s) required for the propagation of feature annotation.</text>
</comment>
<evidence type="ECO:0000256" key="1">
    <source>
        <dbReference type="ARBA" id="ARBA00004123"/>
    </source>
</evidence>
<comment type="similarity">
    <text evidence="5">Belongs to the GRAS family.</text>
</comment>
<feature type="transmembrane region" description="Helical" evidence="6">
    <location>
        <begin position="554"/>
        <end position="575"/>
    </location>
</feature>
<keyword evidence="4" id="KW-0539">Nucleus</keyword>
<evidence type="ECO:0000256" key="5">
    <source>
        <dbReference type="PROSITE-ProRule" id="PRU01191"/>
    </source>
</evidence>
<keyword evidence="6" id="KW-0812">Transmembrane</keyword>
<evidence type="ECO:0000256" key="4">
    <source>
        <dbReference type="ARBA" id="ARBA00023242"/>
    </source>
</evidence>
<comment type="subcellular location">
    <subcellularLocation>
        <location evidence="1">Nucleus</location>
    </subcellularLocation>
</comment>
<dbReference type="InterPro" id="IPR045012">
    <property type="entry name" value="NLP"/>
</dbReference>
<comment type="caution">
    <text evidence="8">The sequence shown here is derived from an EMBL/GenBank/DDBJ whole genome shotgun (WGS) entry which is preliminary data.</text>
</comment>
<keyword evidence="6" id="KW-1133">Transmembrane helix</keyword>
<dbReference type="Pfam" id="PF22922">
    <property type="entry name" value="GAF_NLP"/>
    <property type="match status" value="1"/>
</dbReference>
<keyword evidence="2" id="KW-0805">Transcription regulation</keyword>
<evidence type="ECO:0000256" key="6">
    <source>
        <dbReference type="SAM" id="Phobius"/>
    </source>
</evidence>
<accession>A0ABQ9B3T8</accession>
<dbReference type="PROSITE" id="PS50985">
    <property type="entry name" value="GRAS"/>
    <property type="match status" value="1"/>
</dbReference>
<protein>
    <recommendedName>
        <fullName evidence="7">NLP1-9 GAF domain-containing protein</fullName>
    </recommendedName>
</protein>
<name>A0ABQ9B3T8_9ROSI</name>
<dbReference type="PANTHER" id="PTHR32002:SF46">
    <property type="entry name" value="PROTEIN NLP2"/>
    <property type="match status" value="1"/>
</dbReference>
<reference evidence="8" key="1">
    <citation type="submission" date="2022-10" db="EMBL/GenBank/DDBJ databases">
        <authorList>
            <person name="Hyden B.L."/>
            <person name="Feng K."/>
            <person name="Yates T."/>
            <person name="Jawdy S."/>
            <person name="Smart L.B."/>
            <person name="Muchero W."/>
        </authorList>
    </citation>
    <scope>NUCLEOTIDE SEQUENCE</scope>
    <source>
        <tissue evidence="8">Shoot tip</tissue>
    </source>
</reference>
<evidence type="ECO:0000313" key="9">
    <source>
        <dbReference type="Proteomes" id="UP001141253"/>
    </source>
</evidence>